<dbReference type="InterPro" id="IPR036388">
    <property type="entry name" value="WH-like_DNA-bd_sf"/>
</dbReference>
<evidence type="ECO:0000256" key="2">
    <source>
        <dbReference type="ARBA" id="ARBA00022980"/>
    </source>
</evidence>
<dbReference type="GO" id="GO:1990904">
    <property type="term" value="C:ribonucleoprotein complex"/>
    <property type="evidence" value="ECO:0007669"/>
    <property type="project" value="UniProtKB-KW"/>
</dbReference>
<dbReference type="Proteomes" id="UP000053780">
    <property type="component" value="Unassembled WGS sequence"/>
</dbReference>
<dbReference type="GO" id="GO:0003735">
    <property type="term" value="F:structural constituent of ribosome"/>
    <property type="evidence" value="ECO:0007669"/>
    <property type="project" value="InterPro"/>
</dbReference>
<keyword evidence="5" id="KW-1185">Reference proteome</keyword>
<sequence>MDEVFTVRTTDFVNVLKKNLQTNTDIILPKDYDILKTCAGRENSPVCGSFSVDEACVEYGNYKNRGRRPSKFVKADESFIKSIFENLSKIGYVELKNTSAILTTKAKDVIGDVVQSLKEE</sequence>
<reference evidence="4 5" key="1">
    <citation type="journal article" date="2013" name="BMC Genomics">
        <title>Genome sequencing and comparative genomics of honey bee microsporidia, Nosema apis reveal novel insights into host-parasite interactions.</title>
        <authorList>
            <person name="Chen Yp."/>
            <person name="Pettis J.S."/>
            <person name="Zhao Y."/>
            <person name="Liu X."/>
            <person name="Tallon L.J."/>
            <person name="Sadzewicz L.D."/>
            <person name="Li R."/>
            <person name="Zheng H."/>
            <person name="Huang S."/>
            <person name="Zhang X."/>
            <person name="Hamilton M.C."/>
            <person name="Pernal S.F."/>
            <person name="Melathopoulos A.P."/>
            <person name="Yan X."/>
            <person name="Evans J.D."/>
        </authorList>
    </citation>
    <scope>NUCLEOTIDE SEQUENCE [LARGE SCALE GENOMIC DNA]</scope>
    <source>
        <strain evidence="4 5">BRL 01</strain>
    </source>
</reference>
<dbReference type="SMART" id="SM01413">
    <property type="entry name" value="Ribosomal_S19e"/>
    <property type="match status" value="1"/>
</dbReference>
<evidence type="ECO:0000256" key="3">
    <source>
        <dbReference type="ARBA" id="ARBA00023274"/>
    </source>
</evidence>
<dbReference type="AlphaFoldDB" id="T0LAZ5"/>
<evidence type="ECO:0000313" key="5">
    <source>
        <dbReference type="Proteomes" id="UP000053780"/>
    </source>
</evidence>
<dbReference type="Pfam" id="PF01090">
    <property type="entry name" value="Ribosomal_S19e"/>
    <property type="match status" value="1"/>
</dbReference>
<keyword evidence="2 4" id="KW-0689">Ribosomal protein</keyword>
<keyword evidence="3" id="KW-0687">Ribonucleoprotein</keyword>
<gene>
    <name evidence="4" type="ORF">NAPIS_ORF00995</name>
</gene>
<dbReference type="HOGENOM" id="CLU_108559_1_1_1"/>
<proteinExistence type="inferred from homology"/>
<dbReference type="InterPro" id="IPR001266">
    <property type="entry name" value="Ribosomal_eS19"/>
</dbReference>
<name>T0LAZ5_9MICR</name>
<dbReference type="EMBL" id="KE647139">
    <property type="protein sequence ID" value="EQB61444.1"/>
    <property type="molecule type" value="Genomic_DNA"/>
</dbReference>
<evidence type="ECO:0000256" key="1">
    <source>
        <dbReference type="ARBA" id="ARBA00010014"/>
    </source>
</evidence>
<evidence type="ECO:0000313" key="4">
    <source>
        <dbReference type="EMBL" id="EQB61444.1"/>
    </source>
</evidence>
<organism evidence="4 5">
    <name type="scientific">Vairimorpha apis BRL 01</name>
    <dbReference type="NCBI Taxonomy" id="1037528"/>
    <lineage>
        <taxon>Eukaryota</taxon>
        <taxon>Fungi</taxon>
        <taxon>Fungi incertae sedis</taxon>
        <taxon>Microsporidia</taxon>
        <taxon>Nosematidae</taxon>
        <taxon>Vairimorpha</taxon>
    </lineage>
</organism>
<dbReference type="SUPFAM" id="SSF46785">
    <property type="entry name" value="Winged helix' DNA-binding domain"/>
    <property type="match status" value="1"/>
</dbReference>
<dbReference type="InterPro" id="IPR036390">
    <property type="entry name" value="WH_DNA-bd_sf"/>
</dbReference>
<dbReference type="GO" id="GO:0006412">
    <property type="term" value="P:translation"/>
    <property type="evidence" value="ECO:0007669"/>
    <property type="project" value="InterPro"/>
</dbReference>
<dbReference type="GO" id="GO:0005840">
    <property type="term" value="C:ribosome"/>
    <property type="evidence" value="ECO:0007669"/>
    <property type="project" value="UniProtKB-KW"/>
</dbReference>
<dbReference type="Gene3D" id="1.10.10.10">
    <property type="entry name" value="Winged helix-like DNA-binding domain superfamily/Winged helix DNA-binding domain"/>
    <property type="match status" value="1"/>
</dbReference>
<protein>
    <submittedName>
        <fullName evidence="4">40s ribosomal protein s19</fullName>
    </submittedName>
</protein>
<dbReference type="VEuPathDB" id="MicrosporidiaDB:NAPIS_ORF00995"/>
<dbReference type="OrthoDB" id="428974at2759"/>
<comment type="similarity">
    <text evidence="1">Belongs to the eukaryotic ribosomal protein eS19 family.</text>
</comment>
<accession>T0LAZ5</accession>